<dbReference type="EMBL" id="CM035418">
    <property type="protein sequence ID" value="KAH7420353.1"/>
    <property type="molecule type" value="Genomic_DNA"/>
</dbReference>
<reference evidence="2" key="1">
    <citation type="submission" date="2021-08" db="EMBL/GenBank/DDBJ databases">
        <title>WGS assembly of Ceratopteris richardii.</title>
        <authorList>
            <person name="Marchant D.B."/>
            <person name="Chen G."/>
            <person name="Jenkins J."/>
            <person name="Shu S."/>
            <person name="Leebens-Mack J."/>
            <person name="Grimwood J."/>
            <person name="Schmutz J."/>
            <person name="Soltis P."/>
            <person name="Soltis D."/>
            <person name="Chen Z.-H."/>
        </authorList>
    </citation>
    <scope>NUCLEOTIDE SEQUENCE</scope>
    <source>
        <strain evidence="2">Whitten #5841</strain>
        <tissue evidence="2">Leaf</tissue>
    </source>
</reference>
<comment type="caution">
    <text evidence="2">The sequence shown here is derived from an EMBL/GenBank/DDBJ whole genome shotgun (WGS) entry which is preliminary data.</text>
</comment>
<evidence type="ECO:0000313" key="2">
    <source>
        <dbReference type="EMBL" id="KAH7420353.1"/>
    </source>
</evidence>
<accession>A0A8T2TEU8</accession>
<keyword evidence="1" id="KW-0732">Signal</keyword>
<feature type="chain" id="PRO_5035732452" evidence="1">
    <location>
        <begin position="21"/>
        <end position="67"/>
    </location>
</feature>
<sequence length="67" mass="8034">MTLKMKTFMWSIFMAHFTLAAFLCKPGFTQVKYPHCTSYVENMRYTFWTSMLTELVEYFLFCSPFGM</sequence>
<gene>
    <name evidence="2" type="ORF">KP509_13G003100</name>
</gene>
<evidence type="ECO:0000256" key="1">
    <source>
        <dbReference type="SAM" id="SignalP"/>
    </source>
</evidence>
<organism evidence="2 3">
    <name type="scientific">Ceratopteris richardii</name>
    <name type="common">Triangle waterfern</name>
    <dbReference type="NCBI Taxonomy" id="49495"/>
    <lineage>
        <taxon>Eukaryota</taxon>
        <taxon>Viridiplantae</taxon>
        <taxon>Streptophyta</taxon>
        <taxon>Embryophyta</taxon>
        <taxon>Tracheophyta</taxon>
        <taxon>Polypodiopsida</taxon>
        <taxon>Polypodiidae</taxon>
        <taxon>Polypodiales</taxon>
        <taxon>Pteridineae</taxon>
        <taxon>Pteridaceae</taxon>
        <taxon>Parkerioideae</taxon>
        <taxon>Ceratopteris</taxon>
    </lineage>
</organism>
<keyword evidence="3" id="KW-1185">Reference proteome</keyword>
<feature type="signal peptide" evidence="1">
    <location>
        <begin position="1"/>
        <end position="20"/>
    </location>
</feature>
<evidence type="ECO:0000313" key="3">
    <source>
        <dbReference type="Proteomes" id="UP000825935"/>
    </source>
</evidence>
<name>A0A8T2TEU8_CERRI</name>
<protein>
    <submittedName>
        <fullName evidence="2">Uncharacterized protein</fullName>
    </submittedName>
</protein>
<proteinExistence type="predicted"/>
<dbReference type="Proteomes" id="UP000825935">
    <property type="component" value="Chromosome 13"/>
</dbReference>
<dbReference type="AlphaFoldDB" id="A0A8T2TEU8"/>